<dbReference type="GO" id="GO:0003723">
    <property type="term" value="F:RNA binding"/>
    <property type="evidence" value="ECO:0007669"/>
    <property type="project" value="InterPro"/>
</dbReference>
<dbReference type="SMART" id="SM00065">
    <property type="entry name" value="GAF"/>
    <property type="match status" value="1"/>
</dbReference>
<dbReference type="SUPFAM" id="SSF52172">
    <property type="entry name" value="CheY-like"/>
    <property type="match status" value="1"/>
</dbReference>
<dbReference type="Proteomes" id="UP000239297">
    <property type="component" value="Unassembled WGS sequence"/>
</dbReference>
<dbReference type="AlphaFoldDB" id="A0A2S5IVD0"/>
<dbReference type="InterPro" id="IPR003018">
    <property type="entry name" value="GAF"/>
</dbReference>
<keyword evidence="7" id="KW-1185">Reference proteome</keyword>
<dbReference type="InterPro" id="IPR011006">
    <property type="entry name" value="CheY-like_superfamily"/>
</dbReference>
<keyword evidence="3" id="KW-0805">Transcription regulation</keyword>
<keyword evidence="1" id="KW-0808">Transferase</keyword>
<proteinExistence type="predicted"/>
<protein>
    <submittedName>
        <fullName evidence="6">Histidine kinase</fullName>
    </submittedName>
</protein>
<name>A0A2S5IVD0_9MICC</name>
<dbReference type="PIRSF" id="PIRSF036625">
    <property type="entry name" value="GAF_ANTAR"/>
    <property type="match status" value="1"/>
</dbReference>
<reference evidence="6 7" key="1">
    <citation type="journal article" date="2014" name="Int. J. Syst. Evol. Microbiol.">
        <title>Arthrobacter pityocampae sp. nov., isolated from Thaumetopoea pityocampa (Lep., Thaumetopoeidae).</title>
        <authorList>
            <person name="Ince I.A."/>
            <person name="Demirbag Z."/>
            <person name="Kati H."/>
        </authorList>
    </citation>
    <scope>NUCLEOTIDE SEQUENCE [LARGE SCALE GENOMIC DNA]</scope>
    <source>
        <strain evidence="6 7">Tp2</strain>
    </source>
</reference>
<evidence type="ECO:0000259" key="5">
    <source>
        <dbReference type="PROSITE" id="PS50921"/>
    </source>
</evidence>
<keyword evidence="4" id="KW-0804">Transcription</keyword>
<dbReference type="GO" id="GO:0016301">
    <property type="term" value="F:kinase activity"/>
    <property type="evidence" value="ECO:0007669"/>
    <property type="project" value="UniProtKB-KW"/>
</dbReference>
<dbReference type="InterPro" id="IPR029016">
    <property type="entry name" value="GAF-like_dom_sf"/>
</dbReference>
<evidence type="ECO:0000313" key="7">
    <source>
        <dbReference type="Proteomes" id="UP000239297"/>
    </source>
</evidence>
<dbReference type="PROSITE" id="PS50921">
    <property type="entry name" value="ANTAR"/>
    <property type="match status" value="1"/>
</dbReference>
<evidence type="ECO:0000256" key="3">
    <source>
        <dbReference type="ARBA" id="ARBA00023015"/>
    </source>
</evidence>
<dbReference type="Gene3D" id="3.30.450.40">
    <property type="match status" value="1"/>
</dbReference>
<dbReference type="SUPFAM" id="SSF55781">
    <property type="entry name" value="GAF domain-like"/>
    <property type="match status" value="1"/>
</dbReference>
<evidence type="ECO:0000313" key="6">
    <source>
        <dbReference type="EMBL" id="PPB48532.1"/>
    </source>
</evidence>
<dbReference type="SMART" id="SM01012">
    <property type="entry name" value="ANTAR"/>
    <property type="match status" value="1"/>
</dbReference>
<dbReference type="InterPro" id="IPR005561">
    <property type="entry name" value="ANTAR"/>
</dbReference>
<gene>
    <name evidence="6" type="ORF">C4K88_12365</name>
</gene>
<dbReference type="EMBL" id="PRKW01000005">
    <property type="protein sequence ID" value="PPB48532.1"/>
    <property type="molecule type" value="Genomic_DNA"/>
</dbReference>
<organism evidence="6 7">
    <name type="scientific">Arthrobacter pityocampae</name>
    <dbReference type="NCBI Taxonomy" id="547334"/>
    <lineage>
        <taxon>Bacteria</taxon>
        <taxon>Bacillati</taxon>
        <taxon>Actinomycetota</taxon>
        <taxon>Actinomycetes</taxon>
        <taxon>Micrococcales</taxon>
        <taxon>Micrococcaceae</taxon>
        <taxon>Arthrobacter</taxon>
    </lineage>
</organism>
<accession>A0A2S5IVD0</accession>
<dbReference type="InterPro" id="IPR012074">
    <property type="entry name" value="GAF_ANTAR"/>
</dbReference>
<dbReference type="Pfam" id="PF03861">
    <property type="entry name" value="ANTAR"/>
    <property type="match status" value="1"/>
</dbReference>
<dbReference type="InterPro" id="IPR036388">
    <property type="entry name" value="WH-like_DNA-bd_sf"/>
</dbReference>
<evidence type="ECO:0000256" key="4">
    <source>
        <dbReference type="ARBA" id="ARBA00023163"/>
    </source>
</evidence>
<evidence type="ECO:0000256" key="1">
    <source>
        <dbReference type="ARBA" id="ARBA00022679"/>
    </source>
</evidence>
<keyword evidence="2 6" id="KW-0418">Kinase</keyword>
<sequence length="250" mass="26612">MNTTPQPSSSSSLAFPPELLAIFGRTNGHLLTEQTAHDAVDGLAGIARDIIGAAEDAGVSLIDTDGTRMSVGATDPRVLEADDQQYELGQGPCISAWQSGEPVYIADTHTDDRFPQWTTRVTPLGIRSCLSVPLLHTPAGLGAMKVYSDTVDAFTGEDRRLLTNLARSAATLLGHIQASDTPQRISEDVKASLAERDTIGIARGILMERFDLDRQAAMNHLIDLATDTHTTIGHVAAMISERSPGASEAP</sequence>
<feature type="domain" description="ANTAR" evidence="5">
    <location>
        <begin position="179"/>
        <end position="240"/>
    </location>
</feature>
<dbReference type="Pfam" id="PF13185">
    <property type="entry name" value="GAF_2"/>
    <property type="match status" value="1"/>
</dbReference>
<evidence type="ECO:0000256" key="2">
    <source>
        <dbReference type="ARBA" id="ARBA00022777"/>
    </source>
</evidence>
<comment type="caution">
    <text evidence="6">The sequence shown here is derived from an EMBL/GenBank/DDBJ whole genome shotgun (WGS) entry which is preliminary data.</text>
</comment>
<dbReference type="Gene3D" id="1.10.10.10">
    <property type="entry name" value="Winged helix-like DNA-binding domain superfamily/Winged helix DNA-binding domain"/>
    <property type="match status" value="1"/>
</dbReference>